<evidence type="ECO:0000313" key="1">
    <source>
        <dbReference type="EMBL" id="VVC88704.1"/>
    </source>
</evidence>
<name>A0A5E4PTI9_9NEOP</name>
<proteinExistence type="predicted"/>
<dbReference type="AlphaFoldDB" id="A0A5E4PTI9"/>
<accession>A0A5E4PTI9</accession>
<gene>
    <name evidence="1" type="ORF">LSINAPIS_LOCUS2010</name>
</gene>
<keyword evidence="2" id="KW-1185">Reference proteome</keyword>
<organism evidence="1 2">
    <name type="scientific">Leptidea sinapis</name>
    <dbReference type="NCBI Taxonomy" id="189913"/>
    <lineage>
        <taxon>Eukaryota</taxon>
        <taxon>Metazoa</taxon>
        <taxon>Ecdysozoa</taxon>
        <taxon>Arthropoda</taxon>
        <taxon>Hexapoda</taxon>
        <taxon>Insecta</taxon>
        <taxon>Pterygota</taxon>
        <taxon>Neoptera</taxon>
        <taxon>Endopterygota</taxon>
        <taxon>Lepidoptera</taxon>
        <taxon>Glossata</taxon>
        <taxon>Ditrysia</taxon>
        <taxon>Papilionoidea</taxon>
        <taxon>Pieridae</taxon>
        <taxon>Dismorphiinae</taxon>
        <taxon>Leptidea</taxon>
    </lineage>
</organism>
<dbReference type="EMBL" id="FZQP02000371">
    <property type="protein sequence ID" value="VVC88704.1"/>
    <property type="molecule type" value="Genomic_DNA"/>
</dbReference>
<sequence>MTLRFTPLAVFQETFSEACCVRVMFWKGVRGQNPHHHKNLENLDKALHDLGMLSAITEARREYLKETKTNIGVVRLNTRFVSNVTVGYCMKKTTIKNRLCPYLVPIRHRTKSENSDSICNNDFESEPKYSIFEPSTSGIGDIDIRNSTKRCQSLENINLLIEQQPAFETSPEMDCVSNQIEKLQVDE</sequence>
<protein>
    <submittedName>
        <fullName evidence="1">Uncharacterized protein</fullName>
    </submittedName>
</protein>
<dbReference type="Proteomes" id="UP000324832">
    <property type="component" value="Unassembled WGS sequence"/>
</dbReference>
<reference evidence="1 2" key="1">
    <citation type="submission" date="2017-07" db="EMBL/GenBank/DDBJ databases">
        <authorList>
            <person name="Talla V."/>
            <person name="Backstrom N."/>
        </authorList>
    </citation>
    <scope>NUCLEOTIDE SEQUENCE [LARGE SCALE GENOMIC DNA]</scope>
</reference>
<evidence type="ECO:0000313" key="2">
    <source>
        <dbReference type="Proteomes" id="UP000324832"/>
    </source>
</evidence>